<evidence type="ECO:0000313" key="2">
    <source>
        <dbReference type="Proteomes" id="UP000554482"/>
    </source>
</evidence>
<gene>
    <name evidence="1" type="ORF">FRX31_002041</name>
</gene>
<comment type="caution">
    <text evidence="1">The sequence shown here is derived from an EMBL/GenBank/DDBJ whole genome shotgun (WGS) entry which is preliminary data.</text>
</comment>
<sequence>MLMTSWSYINSEYCKSSGKDYVSHHLTLLTYNQNLDEYVVFDTKVVKFLGVIWTEVPLSLSYSRLDHA</sequence>
<organism evidence="1 2">
    <name type="scientific">Thalictrum thalictroides</name>
    <name type="common">Rue-anemone</name>
    <name type="synonym">Anemone thalictroides</name>
    <dbReference type="NCBI Taxonomy" id="46969"/>
    <lineage>
        <taxon>Eukaryota</taxon>
        <taxon>Viridiplantae</taxon>
        <taxon>Streptophyta</taxon>
        <taxon>Embryophyta</taxon>
        <taxon>Tracheophyta</taxon>
        <taxon>Spermatophyta</taxon>
        <taxon>Magnoliopsida</taxon>
        <taxon>Ranunculales</taxon>
        <taxon>Ranunculaceae</taxon>
        <taxon>Thalictroideae</taxon>
        <taxon>Thalictrum</taxon>
    </lineage>
</organism>
<protein>
    <submittedName>
        <fullName evidence="1">Uncharacterized protein</fullName>
    </submittedName>
</protein>
<dbReference type="EMBL" id="JABWDY010000092">
    <property type="protein sequence ID" value="KAF5208372.1"/>
    <property type="molecule type" value="Genomic_DNA"/>
</dbReference>
<dbReference type="Proteomes" id="UP000554482">
    <property type="component" value="Unassembled WGS sequence"/>
</dbReference>
<name>A0A7J6XHR4_THATH</name>
<keyword evidence="2" id="KW-1185">Reference proteome</keyword>
<evidence type="ECO:0000313" key="1">
    <source>
        <dbReference type="EMBL" id="KAF5208372.1"/>
    </source>
</evidence>
<proteinExistence type="predicted"/>
<accession>A0A7J6XHR4</accession>
<reference evidence="1 2" key="1">
    <citation type="submission" date="2020-06" db="EMBL/GenBank/DDBJ databases">
        <title>Transcriptomic and genomic resources for Thalictrum thalictroides and T. hernandezii: Facilitating candidate gene discovery in an emerging model plant lineage.</title>
        <authorList>
            <person name="Arias T."/>
            <person name="Riano-Pachon D.M."/>
            <person name="Di Stilio V.S."/>
        </authorList>
    </citation>
    <scope>NUCLEOTIDE SEQUENCE [LARGE SCALE GENOMIC DNA]</scope>
    <source>
        <strain evidence="2">cv. WT478/WT964</strain>
        <tissue evidence="1">Leaves</tissue>
    </source>
</reference>
<dbReference type="AlphaFoldDB" id="A0A7J6XHR4"/>